<protein>
    <recommendedName>
        <fullName evidence="4">Phage holin family protein</fullName>
    </recommendedName>
</protein>
<feature type="transmembrane region" description="Helical" evidence="1">
    <location>
        <begin position="79"/>
        <end position="99"/>
    </location>
</feature>
<accession>A0A512JRK4</accession>
<dbReference type="RefSeq" id="WP_147048874.1">
    <property type="nucleotide sequence ID" value="NZ_BJZV01000045.1"/>
</dbReference>
<evidence type="ECO:0008006" key="4">
    <source>
        <dbReference type="Google" id="ProtNLM"/>
    </source>
</evidence>
<comment type="caution">
    <text evidence="2">The sequence shown here is derived from an EMBL/GenBank/DDBJ whole genome shotgun (WGS) entry which is preliminary data.</text>
</comment>
<sequence>MTGPRPRTVPQLVGDTIREAQNLVSKEIDLFRTEVSGGLRQLAVALTLLITAGVFALSGLLVLILALVKGLAVLLHSEVQAALMVGGGFGVIALGLALWGRSKTSLSGLEPKHTEAQMKQDSGIITERFEQ</sequence>
<evidence type="ECO:0000313" key="3">
    <source>
        <dbReference type="Proteomes" id="UP000321750"/>
    </source>
</evidence>
<dbReference type="OrthoDB" id="7997969at2"/>
<keyword evidence="1" id="KW-0472">Membrane</keyword>
<keyword evidence="1" id="KW-1133">Transmembrane helix</keyword>
<dbReference type="Pfam" id="PF07332">
    <property type="entry name" value="Phage_holin_3_6"/>
    <property type="match status" value="1"/>
</dbReference>
<proteinExistence type="predicted"/>
<evidence type="ECO:0000256" key="1">
    <source>
        <dbReference type="SAM" id="Phobius"/>
    </source>
</evidence>
<keyword evidence="1" id="KW-0812">Transmembrane</keyword>
<organism evidence="2 3">
    <name type="scientific">Methylobacterium gnaphalii</name>
    <dbReference type="NCBI Taxonomy" id="1010610"/>
    <lineage>
        <taxon>Bacteria</taxon>
        <taxon>Pseudomonadati</taxon>
        <taxon>Pseudomonadota</taxon>
        <taxon>Alphaproteobacteria</taxon>
        <taxon>Hyphomicrobiales</taxon>
        <taxon>Methylobacteriaceae</taxon>
        <taxon>Methylobacterium</taxon>
    </lineage>
</organism>
<reference evidence="2 3" key="1">
    <citation type="submission" date="2019-07" db="EMBL/GenBank/DDBJ databases">
        <title>Whole genome shotgun sequence of Methylobacterium gnaphalii NBRC 107716.</title>
        <authorList>
            <person name="Hosoyama A."/>
            <person name="Uohara A."/>
            <person name="Ohji S."/>
            <person name="Ichikawa N."/>
        </authorList>
    </citation>
    <scope>NUCLEOTIDE SEQUENCE [LARGE SCALE GENOMIC DNA]</scope>
    <source>
        <strain evidence="2 3">NBRC 107716</strain>
    </source>
</reference>
<name>A0A512JRK4_9HYPH</name>
<gene>
    <name evidence="2" type="ORF">MGN01_43580</name>
</gene>
<dbReference type="Proteomes" id="UP000321750">
    <property type="component" value="Unassembled WGS sequence"/>
</dbReference>
<feature type="transmembrane region" description="Helical" evidence="1">
    <location>
        <begin position="42"/>
        <end position="67"/>
    </location>
</feature>
<dbReference type="AlphaFoldDB" id="A0A512JRK4"/>
<evidence type="ECO:0000313" key="2">
    <source>
        <dbReference type="EMBL" id="GEP12513.1"/>
    </source>
</evidence>
<keyword evidence="3" id="KW-1185">Reference proteome</keyword>
<dbReference type="InterPro" id="IPR009937">
    <property type="entry name" value="Phage_holin_3_6"/>
</dbReference>
<dbReference type="EMBL" id="BJZV01000045">
    <property type="protein sequence ID" value="GEP12513.1"/>
    <property type="molecule type" value="Genomic_DNA"/>
</dbReference>